<evidence type="ECO:0000256" key="4">
    <source>
        <dbReference type="ARBA" id="ARBA00022606"/>
    </source>
</evidence>
<accession>A0A3B3SD99</accession>
<feature type="binding site" evidence="21">
    <location>
        <position position="397"/>
    </location>
    <ligand>
        <name>Fe cation</name>
        <dbReference type="ChEBI" id="CHEBI:24875"/>
        <note>catalytic</note>
    </ligand>
</feature>
<evidence type="ECO:0000256" key="7">
    <source>
        <dbReference type="ARBA" id="ARBA00023004"/>
    </source>
</evidence>
<organism evidence="23 24">
    <name type="scientific">Paramormyrops kingsleyae</name>
    <dbReference type="NCBI Taxonomy" id="1676925"/>
    <lineage>
        <taxon>Eukaryota</taxon>
        <taxon>Metazoa</taxon>
        <taxon>Chordata</taxon>
        <taxon>Craniata</taxon>
        <taxon>Vertebrata</taxon>
        <taxon>Euteleostomi</taxon>
        <taxon>Actinopterygii</taxon>
        <taxon>Neopterygii</taxon>
        <taxon>Teleostei</taxon>
        <taxon>Osteoglossocephala</taxon>
        <taxon>Osteoglossomorpha</taxon>
        <taxon>Osteoglossiformes</taxon>
        <taxon>Mormyridae</taxon>
        <taxon>Paramormyrops</taxon>
    </lineage>
</organism>
<comment type="similarity">
    <text evidence="2 22">Belongs to the carotenoid oxygenase family.</text>
</comment>
<dbReference type="EC" id="3.1.1.64" evidence="16"/>
<dbReference type="Proteomes" id="UP000261540">
    <property type="component" value="Unplaced"/>
</dbReference>
<evidence type="ECO:0000256" key="1">
    <source>
        <dbReference type="ARBA" id="ARBA00004193"/>
    </source>
</evidence>
<evidence type="ECO:0000256" key="18">
    <source>
        <dbReference type="ARBA" id="ARBA00041301"/>
    </source>
</evidence>
<keyword evidence="24" id="KW-1185">Reference proteome</keyword>
<keyword evidence="12" id="KW-0844">Vision</keyword>
<evidence type="ECO:0000256" key="21">
    <source>
        <dbReference type="PIRSR" id="PIRSR604294-1"/>
    </source>
</evidence>
<keyword evidence="7 21" id="KW-0408">Iron</keyword>
<dbReference type="PANTHER" id="PTHR10543:SF57">
    <property type="entry name" value="RETINOID ISOMEROHYDROLASE"/>
    <property type="match status" value="1"/>
</dbReference>
<comment type="catalytic activity">
    <reaction evidence="13">
        <text>lutein = (3R,3'S)-zeaxanthin</text>
        <dbReference type="Rhea" id="RHEA:12729"/>
        <dbReference type="ChEBI" id="CHEBI:28838"/>
        <dbReference type="ChEBI" id="CHEBI:138919"/>
        <dbReference type="EC" id="5.3.3.22"/>
    </reaction>
</comment>
<evidence type="ECO:0000256" key="3">
    <source>
        <dbReference type="ARBA" id="ARBA00022475"/>
    </source>
</evidence>
<keyword evidence="6" id="KW-0378">Hydrolase</keyword>
<comment type="subcellular location">
    <subcellularLocation>
        <location evidence="1">Cell membrane</location>
        <topology evidence="1">Lipid-anchor</topology>
    </subcellularLocation>
</comment>
<evidence type="ECO:0000256" key="8">
    <source>
        <dbReference type="ARBA" id="ARBA00023136"/>
    </source>
</evidence>
<dbReference type="GO" id="GO:0005886">
    <property type="term" value="C:plasma membrane"/>
    <property type="evidence" value="ECO:0007669"/>
    <property type="project" value="UniProtKB-SubCell"/>
</dbReference>
<dbReference type="EC" id="5.3.3.22" evidence="15"/>
<dbReference type="InterPro" id="IPR004294">
    <property type="entry name" value="Carotenoid_Oase"/>
</dbReference>
<dbReference type="GO" id="GO:0007601">
    <property type="term" value="P:visual perception"/>
    <property type="evidence" value="ECO:0007669"/>
    <property type="project" value="UniProtKB-KW"/>
</dbReference>
<evidence type="ECO:0000256" key="2">
    <source>
        <dbReference type="ARBA" id="ARBA00006787"/>
    </source>
</evidence>
<keyword evidence="10" id="KW-0413">Isomerase</keyword>
<name>A0A3B3SD99_9TELE</name>
<evidence type="ECO:0000256" key="15">
    <source>
        <dbReference type="ARBA" id="ARBA00038936"/>
    </source>
</evidence>
<evidence type="ECO:0000256" key="12">
    <source>
        <dbReference type="ARBA" id="ARBA00023305"/>
    </source>
</evidence>
<keyword evidence="4" id="KW-0716">Sensory transduction</keyword>
<reference evidence="23" key="2">
    <citation type="submission" date="2025-09" db="UniProtKB">
        <authorList>
            <consortium name="Ensembl"/>
        </authorList>
    </citation>
    <scope>IDENTIFICATION</scope>
</reference>
<evidence type="ECO:0000256" key="20">
    <source>
        <dbReference type="ARBA" id="ARBA00048722"/>
    </source>
</evidence>
<evidence type="ECO:0000313" key="24">
    <source>
        <dbReference type="Proteomes" id="UP000261540"/>
    </source>
</evidence>
<proteinExistence type="inferred from homology"/>
<dbReference type="GO" id="GO:0050251">
    <property type="term" value="F:retinol isomerase activity"/>
    <property type="evidence" value="ECO:0007669"/>
    <property type="project" value="TreeGrafter"/>
</dbReference>
<evidence type="ECO:0000256" key="19">
    <source>
        <dbReference type="ARBA" id="ARBA00042900"/>
    </source>
</evidence>
<evidence type="ECO:0000313" key="23">
    <source>
        <dbReference type="Ensembl" id="ENSPKIP00000028418.1"/>
    </source>
</evidence>
<evidence type="ECO:0000256" key="14">
    <source>
        <dbReference type="ARBA" id="ARBA00036037"/>
    </source>
</evidence>
<evidence type="ECO:0000256" key="11">
    <source>
        <dbReference type="ARBA" id="ARBA00023288"/>
    </source>
</evidence>
<keyword evidence="11" id="KW-0449">Lipoprotein</keyword>
<comment type="catalytic activity">
    <reaction evidence="14">
        <text>an all-trans-retinyl ester + H2O = 11-cis-retinol + a fatty acid + H(+)</text>
        <dbReference type="Rhea" id="RHEA:31771"/>
        <dbReference type="ChEBI" id="CHEBI:15377"/>
        <dbReference type="ChEBI" id="CHEBI:15378"/>
        <dbReference type="ChEBI" id="CHEBI:16302"/>
        <dbReference type="ChEBI" id="CHEBI:28868"/>
        <dbReference type="ChEBI" id="CHEBI:63410"/>
        <dbReference type="EC" id="3.1.1.64"/>
    </reaction>
</comment>
<dbReference type="Pfam" id="PF03055">
    <property type="entry name" value="RPE65"/>
    <property type="match status" value="2"/>
</dbReference>
<evidence type="ECO:0000256" key="22">
    <source>
        <dbReference type="RuleBase" id="RU003799"/>
    </source>
</evidence>
<keyword evidence="9" id="KW-0564">Palmitate</keyword>
<keyword evidence="8" id="KW-0472">Membrane</keyword>
<keyword evidence="3" id="KW-1003">Cell membrane</keyword>
<evidence type="ECO:0000256" key="17">
    <source>
        <dbReference type="ARBA" id="ARBA00040820"/>
    </source>
</evidence>
<dbReference type="GO" id="GO:0052885">
    <property type="term" value="F:all-trans-retinyl-ester hydrolase, 11-cis retinol forming activity"/>
    <property type="evidence" value="ECO:0007669"/>
    <property type="project" value="TreeGrafter"/>
</dbReference>
<comment type="cofactor">
    <cofactor evidence="21">
        <name>Fe(2+)</name>
        <dbReference type="ChEBI" id="CHEBI:29033"/>
    </cofactor>
    <text evidence="21">Binds 1 Fe(2+) ion per subunit.</text>
</comment>
<comment type="catalytic activity">
    <reaction evidence="20">
        <text>all-trans-retinyl hexadecanoate + H2O = 11-cis-retinol + hexadecanoate + H(+)</text>
        <dbReference type="Rhea" id="RHEA:31775"/>
        <dbReference type="ChEBI" id="CHEBI:7896"/>
        <dbReference type="ChEBI" id="CHEBI:15377"/>
        <dbReference type="ChEBI" id="CHEBI:15378"/>
        <dbReference type="ChEBI" id="CHEBI:16302"/>
        <dbReference type="ChEBI" id="CHEBI:17616"/>
        <dbReference type="EC" id="3.1.1.64"/>
    </reaction>
</comment>
<dbReference type="Ensembl" id="ENSPKIT00000009197.1">
    <property type="protein sequence ID" value="ENSPKIP00000028418.1"/>
    <property type="gene ID" value="ENSPKIG00000009975.1"/>
</dbReference>
<feature type="binding site" evidence="21">
    <location>
        <position position="160"/>
    </location>
    <ligand>
        <name>Fe cation</name>
        <dbReference type="ChEBI" id="CHEBI:24875"/>
        <note>catalytic</note>
    </ligand>
</feature>
<evidence type="ECO:0000256" key="6">
    <source>
        <dbReference type="ARBA" id="ARBA00022801"/>
    </source>
</evidence>
<evidence type="ECO:0000256" key="5">
    <source>
        <dbReference type="ARBA" id="ARBA00022723"/>
    </source>
</evidence>
<evidence type="ECO:0000256" key="10">
    <source>
        <dbReference type="ARBA" id="ARBA00023235"/>
    </source>
</evidence>
<evidence type="ECO:0000256" key="16">
    <source>
        <dbReference type="ARBA" id="ARBA00039141"/>
    </source>
</evidence>
<sequence length="402" mass="45840">PQPIPTQVTGQLGGGLLRLDPGLFEVGGGEPLPHLVDRQALMNKFDFKNGKVTYNCKFLGTDAYSHVMTENWVVMTEFGTVADPDPCKNIFSCWFYILTFMLPVYLGACVQDKTGTSSDVCLHQWTPGNNAHPLDFQLIFLSEVIVQFLSSERFKPLCVHIVLESLKTIFVETPVKINLLKFLCAWVIRETNYMDCFESNENMRVSEYKDYKFRTSAFNLFHHTSTAMRTKDSLIVYMEVVKKFAMVAPQPQVRRYIVPTEENWKNLITLPYSTATAVLCSDGTIWLEPEVLFSGPRQAFEFPQNNYRNFCGKDYTYAYGLGLNHIIPGRICKLNVKTKEAWVWQDADSYPPPGDLLTIAGNPRAAQRPGYLLILNTKDLRETAWAEVEVTFPVTFHSMYKP</sequence>
<reference evidence="23" key="1">
    <citation type="submission" date="2025-08" db="UniProtKB">
        <authorList>
            <consortium name="Ensembl"/>
        </authorList>
    </citation>
    <scope>IDENTIFICATION</scope>
</reference>
<dbReference type="GO" id="GO:1901827">
    <property type="term" value="P:zeaxanthin biosynthetic process"/>
    <property type="evidence" value="ECO:0007669"/>
    <property type="project" value="TreeGrafter"/>
</dbReference>
<feature type="binding site" evidence="21">
    <location>
        <position position="132"/>
    </location>
    <ligand>
        <name>Fe cation</name>
        <dbReference type="ChEBI" id="CHEBI:24875"/>
        <note>catalytic</note>
    </ligand>
</feature>
<dbReference type="PANTHER" id="PTHR10543">
    <property type="entry name" value="BETA-CAROTENE DIOXYGENASE"/>
    <property type="match status" value="1"/>
</dbReference>
<evidence type="ECO:0000256" key="13">
    <source>
        <dbReference type="ARBA" id="ARBA00035787"/>
    </source>
</evidence>
<dbReference type="GO" id="GO:0046872">
    <property type="term" value="F:metal ion binding"/>
    <property type="evidence" value="ECO:0007669"/>
    <property type="project" value="UniProtKB-KW"/>
</dbReference>
<dbReference type="GeneTree" id="ENSGT00950000182913"/>
<dbReference type="AlphaFoldDB" id="A0A3B3SD99"/>
<dbReference type="GO" id="GO:0003834">
    <property type="term" value="F:beta-carotene 15,15'-dioxygenase activity"/>
    <property type="evidence" value="ECO:0007669"/>
    <property type="project" value="TreeGrafter"/>
</dbReference>
<keyword evidence="5 21" id="KW-0479">Metal-binding</keyword>
<protein>
    <recommendedName>
        <fullName evidence="17">Retinoid isomerohydrolase</fullName>
        <ecNumber evidence="16">3.1.1.64</ecNumber>
        <ecNumber evidence="15">5.3.3.22</ecNumber>
    </recommendedName>
    <alternativeName>
        <fullName evidence="18">Lutein isomerase</fullName>
    </alternativeName>
    <alternativeName>
        <fullName evidence="19">Meso-zeaxanthin isomerase</fullName>
    </alternativeName>
</protein>
<dbReference type="STRING" id="1676925.ENSPKIP00000028418"/>
<dbReference type="GO" id="GO:0042574">
    <property type="term" value="P:retinal metabolic process"/>
    <property type="evidence" value="ECO:0007669"/>
    <property type="project" value="TreeGrafter"/>
</dbReference>
<feature type="binding site" evidence="21">
    <location>
        <position position="222"/>
    </location>
    <ligand>
        <name>Fe cation</name>
        <dbReference type="ChEBI" id="CHEBI:24875"/>
        <note>catalytic</note>
    </ligand>
</feature>
<evidence type="ECO:0000256" key="9">
    <source>
        <dbReference type="ARBA" id="ARBA00023139"/>
    </source>
</evidence>